<evidence type="ECO:0000313" key="3">
    <source>
        <dbReference type="EMBL" id="KAJ5214673.1"/>
    </source>
</evidence>
<organism evidence="3 4">
    <name type="scientific">Penicillium cf. viridicatum</name>
    <dbReference type="NCBI Taxonomy" id="2972119"/>
    <lineage>
        <taxon>Eukaryota</taxon>
        <taxon>Fungi</taxon>
        <taxon>Dikarya</taxon>
        <taxon>Ascomycota</taxon>
        <taxon>Pezizomycotina</taxon>
        <taxon>Eurotiomycetes</taxon>
        <taxon>Eurotiomycetidae</taxon>
        <taxon>Eurotiales</taxon>
        <taxon>Aspergillaceae</taxon>
        <taxon>Penicillium</taxon>
    </lineage>
</organism>
<evidence type="ECO:0000313" key="4">
    <source>
        <dbReference type="Proteomes" id="UP001150942"/>
    </source>
</evidence>
<dbReference type="SUPFAM" id="SSF47473">
    <property type="entry name" value="EF-hand"/>
    <property type="match status" value="1"/>
</dbReference>
<dbReference type="SMART" id="SM00054">
    <property type="entry name" value="EFh"/>
    <property type="match status" value="1"/>
</dbReference>
<dbReference type="OrthoDB" id="26525at2759"/>
<dbReference type="GO" id="GO:0005509">
    <property type="term" value="F:calcium ion binding"/>
    <property type="evidence" value="ECO:0007669"/>
    <property type="project" value="InterPro"/>
</dbReference>
<dbReference type="InterPro" id="IPR011992">
    <property type="entry name" value="EF-hand-dom_pair"/>
</dbReference>
<feature type="domain" description="EF-hand" evidence="2">
    <location>
        <begin position="9"/>
        <end position="44"/>
    </location>
</feature>
<gene>
    <name evidence="3" type="ORF">N7449_001842</name>
</gene>
<dbReference type="InterPro" id="IPR002048">
    <property type="entry name" value="EF_hand_dom"/>
</dbReference>
<reference evidence="3" key="1">
    <citation type="submission" date="2022-11" db="EMBL/GenBank/DDBJ databases">
        <authorList>
            <person name="Petersen C."/>
        </authorList>
    </citation>
    <scope>NUCLEOTIDE SEQUENCE</scope>
    <source>
        <strain evidence="3">IBT 20477</strain>
    </source>
</reference>
<evidence type="ECO:0000256" key="1">
    <source>
        <dbReference type="ARBA" id="ARBA00022837"/>
    </source>
</evidence>
<dbReference type="Gene3D" id="1.10.238.10">
    <property type="entry name" value="EF-hand"/>
    <property type="match status" value="1"/>
</dbReference>
<dbReference type="PROSITE" id="PS50222">
    <property type="entry name" value="EF_HAND_2"/>
    <property type="match status" value="1"/>
</dbReference>
<dbReference type="CDD" id="cd00051">
    <property type="entry name" value="EFh"/>
    <property type="match status" value="1"/>
</dbReference>
<comment type="caution">
    <text evidence="3">The sequence shown here is derived from an EMBL/GenBank/DDBJ whole genome shotgun (WGS) entry which is preliminary data.</text>
</comment>
<sequence>MPAPRYSREEVKKWREVFKLADVNNDHFISTDELMKTAKEQGIEMDDEQAADFIKDFDNNGNGKIEFSGKL</sequence>
<evidence type="ECO:0000259" key="2">
    <source>
        <dbReference type="PROSITE" id="PS50222"/>
    </source>
</evidence>
<name>A0A9W9N8Z9_9EURO</name>
<keyword evidence="1" id="KW-0106">Calcium</keyword>
<reference evidence="3" key="2">
    <citation type="journal article" date="2023" name="IMA Fungus">
        <title>Comparative genomic study of the Penicillium genus elucidates a diverse pangenome and 15 lateral gene transfer events.</title>
        <authorList>
            <person name="Petersen C."/>
            <person name="Sorensen T."/>
            <person name="Nielsen M.R."/>
            <person name="Sondergaard T.E."/>
            <person name="Sorensen J.L."/>
            <person name="Fitzpatrick D.A."/>
            <person name="Frisvad J.C."/>
            <person name="Nielsen K.L."/>
        </authorList>
    </citation>
    <scope>NUCLEOTIDE SEQUENCE</scope>
    <source>
        <strain evidence="3">IBT 20477</strain>
    </source>
</reference>
<accession>A0A9W9N8Z9</accession>
<proteinExistence type="predicted"/>
<keyword evidence="4" id="KW-1185">Reference proteome</keyword>
<dbReference type="Pfam" id="PF13499">
    <property type="entry name" value="EF-hand_7"/>
    <property type="match status" value="1"/>
</dbReference>
<dbReference type="EMBL" id="JAPQKQ010000001">
    <property type="protein sequence ID" value="KAJ5214673.1"/>
    <property type="molecule type" value="Genomic_DNA"/>
</dbReference>
<dbReference type="InterPro" id="IPR018247">
    <property type="entry name" value="EF_Hand_1_Ca_BS"/>
</dbReference>
<dbReference type="Proteomes" id="UP001150942">
    <property type="component" value="Unassembled WGS sequence"/>
</dbReference>
<dbReference type="PROSITE" id="PS00018">
    <property type="entry name" value="EF_HAND_1"/>
    <property type="match status" value="1"/>
</dbReference>
<protein>
    <recommendedName>
        <fullName evidence="2">EF-hand domain-containing protein</fullName>
    </recommendedName>
</protein>
<dbReference type="AlphaFoldDB" id="A0A9W9N8Z9"/>